<dbReference type="Proteomes" id="UP000198984">
    <property type="component" value="Unassembled WGS sequence"/>
</dbReference>
<evidence type="ECO:0008006" key="3">
    <source>
        <dbReference type="Google" id="ProtNLM"/>
    </source>
</evidence>
<dbReference type="OrthoDB" id="4399984at2"/>
<dbReference type="EMBL" id="FOBB01000005">
    <property type="protein sequence ID" value="SEM63634.1"/>
    <property type="molecule type" value="Genomic_DNA"/>
</dbReference>
<reference evidence="1 2" key="1">
    <citation type="submission" date="2016-10" db="EMBL/GenBank/DDBJ databases">
        <authorList>
            <person name="de Groot N.N."/>
        </authorList>
    </citation>
    <scope>NUCLEOTIDE SEQUENCE [LARGE SCALE GENOMIC DNA]</scope>
    <source>
        <strain evidence="1 2">DSM 21039</strain>
    </source>
</reference>
<organism evidence="1 2">
    <name type="scientific">Chitinophaga rupis</name>
    <dbReference type="NCBI Taxonomy" id="573321"/>
    <lineage>
        <taxon>Bacteria</taxon>
        <taxon>Pseudomonadati</taxon>
        <taxon>Bacteroidota</taxon>
        <taxon>Chitinophagia</taxon>
        <taxon>Chitinophagales</taxon>
        <taxon>Chitinophagaceae</taxon>
        <taxon>Chitinophaga</taxon>
    </lineage>
</organism>
<dbReference type="AlphaFoldDB" id="A0A1H8A144"/>
<keyword evidence="2" id="KW-1185">Reference proteome</keyword>
<dbReference type="STRING" id="573321.SAMN04488505_105254"/>
<evidence type="ECO:0000313" key="2">
    <source>
        <dbReference type="Proteomes" id="UP000198984"/>
    </source>
</evidence>
<dbReference type="InterPro" id="IPR025368">
    <property type="entry name" value="DUF4272"/>
</dbReference>
<gene>
    <name evidence="1" type="ORF">SAMN04488505_105254</name>
</gene>
<name>A0A1H8A144_9BACT</name>
<protein>
    <recommendedName>
        <fullName evidence="3">DUF4272 domain-containing protein</fullName>
    </recommendedName>
</protein>
<sequence length="218" mass="24844">MESNKLSQEAEARKARTEALLQSKGVKINPGLPLTSNEEDIQLRTKQEVIERAYALMATASKGEGVEQESVEEFVNNNAVNGFSPKERELFENLRPGEQAIISAMWRYESLNAILWSLGFVEELSFPDEVSDVFKVVEIMTSQPRAALEQQAKLRSKAEILEELDKSYRMHWACVDAGTRAEEESCGLNTNVVHERYYTLNWLTCYQNSDWDDVKTDL</sequence>
<accession>A0A1H8A144</accession>
<dbReference type="Pfam" id="PF14094">
    <property type="entry name" value="DUF4272"/>
    <property type="match status" value="1"/>
</dbReference>
<dbReference type="RefSeq" id="WP_089916651.1">
    <property type="nucleotide sequence ID" value="NZ_FOBB01000005.1"/>
</dbReference>
<evidence type="ECO:0000313" key="1">
    <source>
        <dbReference type="EMBL" id="SEM63634.1"/>
    </source>
</evidence>
<proteinExistence type="predicted"/>